<organism evidence="5 6">
    <name type="scientific">Capillibacterium thermochitinicola</name>
    <dbReference type="NCBI Taxonomy" id="2699427"/>
    <lineage>
        <taxon>Bacteria</taxon>
        <taxon>Bacillati</taxon>
        <taxon>Bacillota</taxon>
        <taxon>Capillibacterium</taxon>
    </lineage>
</organism>
<evidence type="ECO:0000259" key="4">
    <source>
        <dbReference type="PROSITE" id="PS50949"/>
    </source>
</evidence>
<dbReference type="InterPro" id="IPR036390">
    <property type="entry name" value="WH_DNA-bd_sf"/>
</dbReference>
<dbReference type="PANTHER" id="PTHR38445">
    <property type="entry name" value="HTH-TYPE TRANSCRIPTIONAL REPRESSOR YTRA"/>
    <property type="match status" value="1"/>
</dbReference>
<dbReference type="Pfam" id="PF00392">
    <property type="entry name" value="GntR"/>
    <property type="match status" value="1"/>
</dbReference>
<dbReference type="SUPFAM" id="SSF46785">
    <property type="entry name" value="Winged helix' DNA-binding domain"/>
    <property type="match status" value="1"/>
</dbReference>
<evidence type="ECO:0000256" key="3">
    <source>
        <dbReference type="ARBA" id="ARBA00023163"/>
    </source>
</evidence>
<name>A0A8J6LIJ8_9FIRM</name>
<reference evidence="5" key="1">
    <citation type="submission" date="2020-06" db="EMBL/GenBank/DDBJ databases">
        <title>Novel chitinolytic bacterium.</title>
        <authorList>
            <person name="Ungkulpasvich U."/>
            <person name="Kosugi A."/>
            <person name="Uke A."/>
        </authorList>
    </citation>
    <scope>NUCLEOTIDE SEQUENCE</scope>
    <source>
        <strain evidence="5">UUS1-1</strain>
    </source>
</reference>
<dbReference type="SMART" id="SM00345">
    <property type="entry name" value="HTH_GNTR"/>
    <property type="match status" value="1"/>
</dbReference>
<feature type="domain" description="HTH gntR-type" evidence="4">
    <location>
        <begin position="9"/>
        <end position="77"/>
    </location>
</feature>
<sequence length="123" mass="14197">MRFEIDERQPIYRQITDALIRQIARGDWPPGGRLPSIREVAETARVNPNTVARAFQELERTGLVETRRGEGTFVTNDTQAIKACREKTAREIWADFLVKIRELGFTNEEVQRLVAELKEGKEK</sequence>
<evidence type="ECO:0000313" key="5">
    <source>
        <dbReference type="EMBL" id="MBA2132721.1"/>
    </source>
</evidence>
<keyword evidence="3" id="KW-0804">Transcription</keyword>
<dbReference type="RefSeq" id="WP_181339174.1">
    <property type="nucleotide sequence ID" value="NZ_JAAKDE010000007.1"/>
</dbReference>
<dbReference type="PANTHER" id="PTHR38445:SF9">
    <property type="entry name" value="HTH-TYPE TRANSCRIPTIONAL REPRESSOR YTRA"/>
    <property type="match status" value="1"/>
</dbReference>
<dbReference type="EMBL" id="JAAKDE010000007">
    <property type="protein sequence ID" value="MBA2132721.1"/>
    <property type="molecule type" value="Genomic_DNA"/>
</dbReference>
<comment type="caution">
    <text evidence="5">The sequence shown here is derived from an EMBL/GenBank/DDBJ whole genome shotgun (WGS) entry which is preliminary data.</text>
</comment>
<dbReference type="Proteomes" id="UP000657177">
    <property type="component" value="Unassembled WGS sequence"/>
</dbReference>
<dbReference type="InterPro" id="IPR000524">
    <property type="entry name" value="Tscrpt_reg_HTH_GntR"/>
</dbReference>
<accession>A0A8J6LIJ8</accession>
<evidence type="ECO:0000256" key="1">
    <source>
        <dbReference type="ARBA" id="ARBA00023015"/>
    </source>
</evidence>
<dbReference type="InterPro" id="IPR036388">
    <property type="entry name" value="WH-like_DNA-bd_sf"/>
</dbReference>
<evidence type="ECO:0000313" key="6">
    <source>
        <dbReference type="Proteomes" id="UP000657177"/>
    </source>
</evidence>
<keyword evidence="2" id="KW-0238">DNA-binding</keyword>
<dbReference type="GO" id="GO:0003700">
    <property type="term" value="F:DNA-binding transcription factor activity"/>
    <property type="evidence" value="ECO:0007669"/>
    <property type="project" value="InterPro"/>
</dbReference>
<dbReference type="PROSITE" id="PS50949">
    <property type="entry name" value="HTH_GNTR"/>
    <property type="match status" value="1"/>
</dbReference>
<protein>
    <submittedName>
        <fullName evidence="5">GntR family transcriptional regulator</fullName>
    </submittedName>
</protein>
<dbReference type="CDD" id="cd07377">
    <property type="entry name" value="WHTH_GntR"/>
    <property type="match status" value="1"/>
</dbReference>
<proteinExistence type="predicted"/>
<dbReference type="GO" id="GO:0003677">
    <property type="term" value="F:DNA binding"/>
    <property type="evidence" value="ECO:0007669"/>
    <property type="project" value="UniProtKB-KW"/>
</dbReference>
<keyword evidence="1" id="KW-0805">Transcription regulation</keyword>
<dbReference type="AlphaFoldDB" id="A0A8J6LIJ8"/>
<gene>
    <name evidence="5" type="ORF">G5B42_04080</name>
</gene>
<evidence type="ECO:0000256" key="2">
    <source>
        <dbReference type="ARBA" id="ARBA00023125"/>
    </source>
</evidence>
<keyword evidence="6" id="KW-1185">Reference proteome</keyword>
<dbReference type="Gene3D" id="1.10.10.10">
    <property type="entry name" value="Winged helix-like DNA-binding domain superfamily/Winged helix DNA-binding domain"/>
    <property type="match status" value="1"/>
</dbReference>